<dbReference type="InterPro" id="IPR037524">
    <property type="entry name" value="PA14/GLEYA"/>
</dbReference>
<dbReference type="InterPro" id="IPR013783">
    <property type="entry name" value="Ig-like_fold"/>
</dbReference>
<dbReference type="InterPro" id="IPR011658">
    <property type="entry name" value="PA14_dom"/>
</dbReference>
<sequence>MNFSTSASFGDLTAVSTGTVTDPDYFSLRLRGSLNILTAGTYTFYLTADDAAYLWLDGAARALPASNALATIDNGNAHGPVEIAATVTLTAGLHSLLIHYGDALAGNMLVLEYAGPGISGRQVVPNSVLCTSLLPGGPPQAISYAPVAATVQGSPRSSQPPAVQDGGAAVSQYSLAGVVPAGFSIDPLTGVITAGATVALGVHFLDVTVVNANGPSTFQNVLSFQVVPAGPVGCTGPDPGGSPGAAGLYAEYYSGYFNDVLTFALNPAAITRIAPQINFNTSADFGNLTGVATGPPADPDNFSARYRGSLRVATAGTYTFYLSADDAAYLWLGNAALDAPPKLAQVTINNGGLHALQTIQASVYLTAGLHNVLLYYGESVSNNQLILEYEGPGLVRQIIPNSAFCTAPQRLVGPASSLTYSPRSVTLIAGSTVVPGVSSLPVVVTPAPVTQFALTNPAALPAGISVDAATGQLFSATSVPAGTYTIAVTVTNADGIADFPAAFSFVVALPPPDGCTGPAEGGGPATAGLHGEYFAGYFNDDQSFFTTNTPVLTRTEAQLEFTADDWGNILPPADGTQLDPDHYSARFRGSVSVPTAGDYTFFLTSDDASYLWLDNAARVPTPVTAQATINNGGQHGIVVLAKVVSLSAGMHDLLVHFGEDFGANRLTLAYSGPGIPLQTIANTSMCTARTGAPLPVELVRFEAKLIGAAVRVSWATAQELNSAYFVVERSANGILFEPVGRLMGAGTTTQRHTYSLTDRTPLPGLSYYRLHQVDTDGQEAYSAPVALNGNSLQHDLVVAVFPNPSRGSFVVRVQQPTAQPAQLVLLNGRGQTVFQQALPAAAQAEYTVAPPQLSSGIYWLRLTTAAGTTTRRVAIQR</sequence>
<comment type="caution">
    <text evidence="2">The sequence shown here is derived from an EMBL/GenBank/DDBJ whole genome shotgun (WGS) entry which is preliminary data.</text>
</comment>
<organism evidence="2 3">
    <name type="scientific">Hymenobacter fastidiosus</name>
    <dbReference type="NCBI Taxonomy" id="486264"/>
    <lineage>
        <taxon>Bacteria</taxon>
        <taxon>Pseudomonadati</taxon>
        <taxon>Bacteroidota</taxon>
        <taxon>Cytophagia</taxon>
        <taxon>Cytophagales</taxon>
        <taxon>Hymenobacteraceae</taxon>
        <taxon>Hymenobacter</taxon>
    </lineage>
</organism>
<dbReference type="InterPro" id="IPR026444">
    <property type="entry name" value="Secre_tail"/>
</dbReference>
<dbReference type="Proteomes" id="UP001500567">
    <property type="component" value="Unassembled WGS sequence"/>
</dbReference>
<dbReference type="Gene3D" id="2.60.40.10">
    <property type="entry name" value="Immunoglobulins"/>
    <property type="match status" value="2"/>
</dbReference>
<dbReference type="PROSITE" id="PS51820">
    <property type="entry name" value="PA14"/>
    <property type="match status" value="3"/>
</dbReference>
<feature type="domain" description="PA14" evidence="1">
    <location>
        <begin position="1"/>
        <end position="128"/>
    </location>
</feature>
<dbReference type="Pfam" id="PF18962">
    <property type="entry name" value="Por_Secre_tail"/>
    <property type="match status" value="1"/>
</dbReference>
<evidence type="ECO:0000313" key="3">
    <source>
        <dbReference type="Proteomes" id="UP001500567"/>
    </source>
</evidence>
<dbReference type="NCBIfam" id="TIGR04183">
    <property type="entry name" value="Por_Secre_tail"/>
    <property type="match status" value="1"/>
</dbReference>
<accession>A0ABP7RVW9</accession>
<dbReference type="SUPFAM" id="SSF56988">
    <property type="entry name" value="Anthrax protective antigen"/>
    <property type="match status" value="3"/>
</dbReference>
<feature type="domain" description="PA14" evidence="1">
    <location>
        <begin position="243"/>
        <end position="403"/>
    </location>
</feature>
<proteinExistence type="predicted"/>
<feature type="domain" description="PA14" evidence="1">
    <location>
        <begin position="524"/>
        <end position="684"/>
    </location>
</feature>
<protein>
    <recommendedName>
        <fullName evidence="1">PA14 domain-containing protein</fullName>
    </recommendedName>
</protein>
<dbReference type="Pfam" id="PF07691">
    <property type="entry name" value="PA14"/>
    <property type="match status" value="3"/>
</dbReference>
<dbReference type="EMBL" id="BAABDJ010000007">
    <property type="protein sequence ID" value="GAA4002733.1"/>
    <property type="molecule type" value="Genomic_DNA"/>
</dbReference>
<dbReference type="Gene3D" id="3.90.182.10">
    <property type="entry name" value="Toxin - Anthrax Protective Antigen,domain 1"/>
    <property type="match status" value="2"/>
</dbReference>
<keyword evidence="3" id="KW-1185">Reference proteome</keyword>
<gene>
    <name evidence="2" type="ORF">GCM10022408_12740</name>
</gene>
<evidence type="ECO:0000313" key="2">
    <source>
        <dbReference type="EMBL" id="GAA4002733.1"/>
    </source>
</evidence>
<evidence type="ECO:0000259" key="1">
    <source>
        <dbReference type="PROSITE" id="PS51820"/>
    </source>
</evidence>
<dbReference type="Pfam" id="PF05345">
    <property type="entry name" value="He_PIG"/>
    <property type="match status" value="1"/>
</dbReference>
<name>A0ABP7RVW9_9BACT</name>
<dbReference type="SMART" id="SM00758">
    <property type="entry name" value="PA14"/>
    <property type="match status" value="3"/>
</dbReference>
<reference evidence="3" key="1">
    <citation type="journal article" date="2019" name="Int. J. Syst. Evol. Microbiol.">
        <title>The Global Catalogue of Microorganisms (GCM) 10K type strain sequencing project: providing services to taxonomists for standard genome sequencing and annotation.</title>
        <authorList>
            <consortium name="The Broad Institute Genomics Platform"/>
            <consortium name="The Broad Institute Genome Sequencing Center for Infectious Disease"/>
            <person name="Wu L."/>
            <person name="Ma J."/>
        </authorList>
    </citation>
    <scope>NUCLEOTIDE SEQUENCE [LARGE SCALE GENOMIC DNA]</scope>
    <source>
        <strain evidence="3">JCM 17224</strain>
    </source>
</reference>